<evidence type="ECO:0000313" key="1">
    <source>
        <dbReference type="EMBL" id="CDP17578.1"/>
    </source>
</evidence>
<dbReference type="Gramene" id="CDP17578">
    <property type="protein sequence ID" value="CDP17578"/>
    <property type="gene ID" value="GSCOC_T00011073001"/>
</dbReference>
<proteinExistence type="predicted"/>
<name>A0A068VD14_COFCA</name>
<protein>
    <submittedName>
        <fullName evidence="1">Uncharacterized protein</fullName>
    </submittedName>
</protein>
<dbReference type="AlphaFoldDB" id="A0A068VD14"/>
<accession>A0A068VD14</accession>
<dbReference type="InParanoid" id="A0A068VD14"/>
<reference evidence="2" key="1">
    <citation type="journal article" date="2014" name="Science">
        <title>The coffee genome provides insight into the convergent evolution of caffeine biosynthesis.</title>
        <authorList>
            <person name="Denoeud F."/>
            <person name="Carretero-Paulet L."/>
            <person name="Dereeper A."/>
            <person name="Droc G."/>
            <person name="Guyot R."/>
            <person name="Pietrella M."/>
            <person name="Zheng C."/>
            <person name="Alberti A."/>
            <person name="Anthony F."/>
            <person name="Aprea G."/>
            <person name="Aury J.M."/>
            <person name="Bento P."/>
            <person name="Bernard M."/>
            <person name="Bocs S."/>
            <person name="Campa C."/>
            <person name="Cenci A."/>
            <person name="Combes M.C."/>
            <person name="Crouzillat D."/>
            <person name="Da Silva C."/>
            <person name="Daddiego L."/>
            <person name="De Bellis F."/>
            <person name="Dussert S."/>
            <person name="Garsmeur O."/>
            <person name="Gayraud T."/>
            <person name="Guignon V."/>
            <person name="Jahn K."/>
            <person name="Jamilloux V."/>
            <person name="Joet T."/>
            <person name="Labadie K."/>
            <person name="Lan T."/>
            <person name="Leclercq J."/>
            <person name="Lepelley M."/>
            <person name="Leroy T."/>
            <person name="Li L.T."/>
            <person name="Librado P."/>
            <person name="Lopez L."/>
            <person name="Munoz A."/>
            <person name="Noel B."/>
            <person name="Pallavicini A."/>
            <person name="Perrotta G."/>
            <person name="Poncet V."/>
            <person name="Pot D."/>
            <person name="Priyono X."/>
            <person name="Rigoreau M."/>
            <person name="Rouard M."/>
            <person name="Rozas J."/>
            <person name="Tranchant-Dubreuil C."/>
            <person name="VanBuren R."/>
            <person name="Zhang Q."/>
            <person name="Andrade A.C."/>
            <person name="Argout X."/>
            <person name="Bertrand B."/>
            <person name="de Kochko A."/>
            <person name="Graziosi G."/>
            <person name="Henry R.J."/>
            <person name="Jayarama X."/>
            <person name="Ming R."/>
            <person name="Nagai C."/>
            <person name="Rounsley S."/>
            <person name="Sankoff D."/>
            <person name="Giuliano G."/>
            <person name="Albert V.A."/>
            <person name="Wincker P."/>
            <person name="Lashermes P."/>
        </authorList>
    </citation>
    <scope>NUCLEOTIDE SEQUENCE [LARGE SCALE GENOMIC DNA]</scope>
    <source>
        <strain evidence="2">cv. DH200-94</strain>
    </source>
</reference>
<gene>
    <name evidence="1" type="ORF">GSCOC_T00011073001</name>
</gene>
<sequence length="192" mass="21334">MIIDHKKQTSITRKLLFDFFIRELGIIVIRRRSGSHRRSIPSRTKCECSCGRYQSITICSSARAIGLQLLLLKVLVLIVRIKFNPIDRDVASTCISRDYCCRRLVATGTGMISYCVMQLVSSWINSLADQLLTQAMKAEDEIFFIPGDVAALNGRTEVIHPPETAALAAAEETCLLRQSPPPAFAFSLDVSA</sequence>
<dbReference type="EMBL" id="HG739252">
    <property type="protein sequence ID" value="CDP17578.1"/>
    <property type="molecule type" value="Genomic_DNA"/>
</dbReference>
<organism evidence="1 2">
    <name type="scientific">Coffea canephora</name>
    <name type="common">Robusta coffee</name>
    <dbReference type="NCBI Taxonomy" id="49390"/>
    <lineage>
        <taxon>Eukaryota</taxon>
        <taxon>Viridiplantae</taxon>
        <taxon>Streptophyta</taxon>
        <taxon>Embryophyta</taxon>
        <taxon>Tracheophyta</taxon>
        <taxon>Spermatophyta</taxon>
        <taxon>Magnoliopsida</taxon>
        <taxon>eudicotyledons</taxon>
        <taxon>Gunneridae</taxon>
        <taxon>Pentapetalae</taxon>
        <taxon>asterids</taxon>
        <taxon>lamiids</taxon>
        <taxon>Gentianales</taxon>
        <taxon>Rubiaceae</taxon>
        <taxon>Ixoroideae</taxon>
        <taxon>Gardenieae complex</taxon>
        <taxon>Bertiereae - Coffeeae clade</taxon>
        <taxon>Coffeeae</taxon>
        <taxon>Coffea</taxon>
    </lineage>
</organism>
<keyword evidence="2" id="KW-1185">Reference proteome</keyword>
<evidence type="ECO:0000313" key="2">
    <source>
        <dbReference type="Proteomes" id="UP000295252"/>
    </source>
</evidence>
<dbReference type="Proteomes" id="UP000295252">
    <property type="component" value="Chromosome I"/>
</dbReference>